<sequence>MACSHMLTAIKYMTVHVDGQVAYGKNKVKEYDHKNAISPFLSVDFFAAPLVILISQFTKAIFYCFYSIFKNLYCLQPKRNDLGNDVQQKYTKIAIRSVDALLVTVQLQECLLEIQKEAAWLCLLAVFPLQPLILTDQSEKNDANDSY</sequence>
<evidence type="ECO:0000256" key="1">
    <source>
        <dbReference type="SAM" id="Phobius"/>
    </source>
</evidence>
<organism evidence="2 3">
    <name type="scientific">Bugula neritina</name>
    <name type="common">Brown bryozoan</name>
    <name type="synonym">Sertularia neritina</name>
    <dbReference type="NCBI Taxonomy" id="10212"/>
    <lineage>
        <taxon>Eukaryota</taxon>
        <taxon>Metazoa</taxon>
        <taxon>Spiralia</taxon>
        <taxon>Lophotrochozoa</taxon>
        <taxon>Bryozoa</taxon>
        <taxon>Gymnolaemata</taxon>
        <taxon>Cheilostomatida</taxon>
        <taxon>Flustrina</taxon>
        <taxon>Buguloidea</taxon>
        <taxon>Bugulidae</taxon>
        <taxon>Bugula</taxon>
    </lineage>
</organism>
<evidence type="ECO:0000313" key="2">
    <source>
        <dbReference type="EMBL" id="KAF6032259.1"/>
    </source>
</evidence>
<name>A0A7J7K0U9_BUGNE</name>
<keyword evidence="1" id="KW-0812">Transmembrane</keyword>
<dbReference type="EMBL" id="VXIV02001521">
    <property type="protein sequence ID" value="KAF6032259.1"/>
    <property type="molecule type" value="Genomic_DNA"/>
</dbReference>
<dbReference type="AlphaFoldDB" id="A0A7J7K0U9"/>
<reference evidence="2" key="1">
    <citation type="submission" date="2020-06" db="EMBL/GenBank/DDBJ databases">
        <title>Draft genome of Bugula neritina, a colonial animal packing powerful symbionts and potential medicines.</title>
        <authorList>
            <person name="Rayko M."/>
        </authorList>
    </citation>
    <scope>NUCLEOTIDE SEQUENCE [LARGE SCALE GENOMIC DNA]</scope>
    <source>
        <strain evidence="2">Kwan_BN1</strain>
    </source>
</reference>
<dbReference type="Proteomes" id="UP000593567">
    <property type="component" value="Unassembled WGS sequence"/>
</dbReference>
<accession>A0A7J7K0U9</accession>
<proteinExistence type="predicted"/>
<feature type="transmembrane region" description="Helical" evidence="1">
    <location>
        <begin position="45"/>
        <end position="69"/>
    </location>
</feature>
<comment type="caution">
    <text evidence="2">The sequence shown here is derived from an EMBL/GenBank/DDBJ whole genome shotgun (WGS) entry which is preliminary data.</text>
</comment>
<keyword evidence="3" id="KW-1185">Reference proteome</keyword>
<evidence type="ECO:0000313" key="3">
    <source>
        <dbReference type="Proteomes" id="UP000593567"/>
    </source>
</evidence>
<protein>
    <submittedName>
        <fullName evidence="2">Uncharacterized protein</fullName>
    </submittedName>
</protein>
<gene>
    <name evidence="2" type="ORF">EB796_009420</name>
</gene>
<keyword evidence="1" id="KW-0472">Membrane</keyword>
<keyword evidence="1" id="KW-1133">Transmembrane helix</keyword>